<feature type="transmembrane region" description="Helical" evidence="6">
    <location>
        <begin position="70"/>
        <end position="86"/>
    </location>
</feature>
<dbReference type="PANTHER" id="PTHR12883">
    <property type="entry name" value="ADIPOCYTE-SPECIFIC PROTEIN 4-RELATED"/>
    <property type="match status" value="1"/>
</dbReference>
<keyword evidence="8" id="KW-1185">Reference proteome</keyword>
<dbReference type="Proteomes" id="UP001642502">
    <property type="component" value="Unassembled WGS sequence"/>
</dbReference>
<dbReference type="Pfam" id="PF07946">
    <property type="entry name" value="CCDC47"/>
    <property type="match status" value="1"/>
</dbReference>
<proteinExistence type="predicted"/>
<evidence type="ECO:0000256" key="3">
    <source>
        <dbReference type="ARBA" id="ARBA00022989"/>
    </source>
</evidence>
<name>A0ABP0DT62_9PEZI</name>
<evidence type="ECO:0000256" key="4">
    <source>
        <dbReference type="ARBA" id="ARBA00023136"/>
    </source>
</evidence>
<keyword evidence="2 6" id="KW-0812">Transmembrane</keyword>
<evidence type="ECO:0000256" key="2">
    <source>
        <dbReference type="ARBA" id="ARBA00022692"/>
    </source>
</evidence>
<protein>
    <recommendedName>
        <fullName evidence="9">DUF1682 domain protein</fullName>
    </recommendedName>
</protein>
<gene>
    <name evidence="7" type="ORF">SEPCBS119000_004111</name>
</gene>
<dbReference type="InterPro" id="IPR012879">
    <property type="entry name" value="CCDC47"/>
</dbReference>
<evidence type="ECO:0000256" key="6">
    <source>
        <dbReference type="SAM" id="Phobius"/>
    </source>
</evidence>
<sequence>MAQVFNSLFGGGKAEAKPVAGDSDFADFAGSPGAASDAFAGAGPGIAARPYSKWYRLDQRFTLSDFKTEGIIFAVMAVFLVVHYIGSRLNRSKARAWAKAHAQLLAGEFALVGFDRVPAAVRAQEDEAAALETLAAATTSADPSKLLKENSIYEFASYASGRQNVAFVDTKLKLVKRFNPFMVIAEHILSFFVESLPPSVDTLEATLYPFDGKEALTVPGFAAGAANKSTYDGFVWAIVNKDRMKTVRDERFDVSITVTKDNAKLPAWLTVMSESAEITDALLTPELIKAAETAGENLDYLIISDQPIDKPTTLDEITARKRVFLKYRLPSDDNYESLLPIFSYFVRSADVLVQAAHLRAEVLRKIKNTREEIVKHIKKADADEKAEERAFEREKLRKQKRDAELSALDAKAQKKYLEREREKELRKASKKTTMRA</sequence>
<dbReference type="EMBL" id="CAWUON010000059">
    <property type="protein sequence ID" value="CAK7270477.1"/>
    <property type="molecule type" value="Genomic_DNA"/>
</dbReference>
<evidence type="ECO:0008006" key="9">
    <source>
        <dbReference type="Google" id="ProtNLM"/>
    </source>
</evidence>
<evidence type="ECO:0000256" key="5">
    <source>
        <dbReference type="SAM" id="Coils"/>
    </source>
</evidence>
<comment type="subcellular location">
    <subcellularLocation>
        <location evidence="1">Membrane</location>
        <topology evidence="1">Single-pass membrane protein</topology>
    </subcellularLocation>
</comment>
<evidence type="ECO:0000256" key="1">
    <source>
        <dbReference type="ARBA" id="ARBA00004167"/>
    </source>
</evidence>
<feature type="coiled-coil region" evidence="5">
    <location>
        <begin position="382"/>
        <end position="413"/>
    </location>
</feature>
<evidence type="ECO:0000313" key="7">
    <source>
        <dbReference type="EMBL" id="CAK7270477.1"/>
    </source>
</evidence>
<evidence type="ECO:0000313" key="8">
    <source>
        <dbReference type="Proteomes" id="UP001642502"/>
    </source>
</evidence>
<keyword evidence="3 6" id="KW-1133">Transmembrane helix</keyword>
<accession>A0ABP0DT62</accession>
<organism evidence="7 8">
    <name type="scientific">Sporothrix epigloea</name>
    <dbReference type="NCBI Taxonomy" id="1892477"/>
    <lineage>
        <taxon>Eukaryota</taxon>
        <taxon>Fungi</taxon>
        <taxon>Dikarya</taxon>
        <taxon>Ascomycota</taxon>
        <taxon>Pezizomycotina</taxon>
        <taxon>Sordariomycetes</taxon>
        <taxon>Sordariomycetidae</taxon>
        <taxon>Ophiostomatales</taxon>
        <taxon>Ophiostomataceae</taxon>
        <taxon>Sporothrix</taxon>
    </lineage>
</organism>
<reference evidence="7 8" key="1">
    <citation type="submission" date="2024-01" db="EMBL/GenBank/DDBJ databases">
        <authorList>
            <person name="Allen C."/>
            <person name="Tagirdzhanova G."/>
        </authorList>
    </citation>
    <scope>NUCLEOTIDE SEQUENCE [LARGE SCALE GENOMIC DNA]</scope>
    <source>
        <strain evidence="7 8">CBS 119000</strain>
    </source>
</reference>
<keyword evidence="4 6" id="KW-0472">Membrane</keyword>
<keyword evidence="5" id="KW-0175">Coiled coil</keyword>
<dbReference type="PANTHER" id="PTHR12883:SF0">
    <property type="entry name" value="PAT COMPLEX SUBUNIT CCDC47"/>
    <property type="match status" value="1"/>
</dbReference>
<comment type="caution">
    <text evidence="7">The sequence shown here is derived from an EMBL/GenBank/DDBJ whole genome shotgun (WGS) entry which is preliminary data.</text>
</comment>